<accession>W9RFB1</accession>
<dbReference type="EMBL" id="KE344952">
    <property type="protein sequence ID" value="EXB88268.1"/>
    <property type="molecule type" value="Genomic_DNA"/>
</dbReference>
<sequence length="105" mass="12377">MAYHVGAFGMVGGLNEDVGVRVNGKEAVAHIWWWHRQRRHLLWESLVVLLMLLLRDMLRILLVWRLLLKALKLDDVVFGLLELMYQVTEWIMAVCMIEGGLHWQR</sequence>
<protein>
    <submittedName>
        <fullName evidence="1">Uncharacterized protein</fullName>
    </submittedName>
</protein>
<evidence type="ECO:0000313" key="2">
    <source>
        <dbReference type="Proteomes" id="UP000030645"/>
    </source>
</evidence>
<gene>
    <name evidence="1" type="ORF">L484_020334</name>
</gene>
<proteinExistence type="predicted"/>
<reference evidence="2" key="1">
    <citation type="submission" date="2013-01" db="EMBL/GenBank/DDBJ databases">
        <title>Draft Genome Sequence of a Mulberry Tree, Morus notabilis C.K. Schneid.</title>
        <authorList>
            <person name="He N."/>
            <person name="Zhao S."/>
        </authorList>
    </citation>
    <scope>NUCLEOTIDE SEQUENCE</scope>
</reference>
<name>W9RFB1_9ROSA</name>
<evidence type="ECO:0000313" key="1">
    <source>
        <dbReference type="EMBL" id="EXB88268.1"/>
    </source>
</evidence>
<dbReference type="Proteomes" id="UP000030645">
    <property type="component" value="Unassembled WGS sequence"/>
</dbReference>
<keyword evidence="2" id="KW-1185">Reference proteome</keyword>
<dbReference type="AlphaFoldDB" id="W9RFB1"/>
<organism evidence="1 2">
    <name type="scientific">Morus notabilis</name>
    <dbReference type="NCBI Taxonomy" id="981085"/>
    <lineage>
        <taxon>Eukaryota</taxon>
        <taxon>Viridiplantae</taxon>
        <taxon>Streptophyta</taxon>
        <taxon>Embryophyta</taxon>
        <taxon>Tracheophyta</taxon>
        <taxon>Spermatophyta</taxon>
        <taxon>Magnoliopsida</taxon>
        <taxon>eudicotyledons</taxon>
        <taxon>Gunneridae</taxon>
        <taxon>Pentapetalae</taxon>
        <taxon>rosids</taxon>
        <taxon>fabids</taxon>
        <taxon>Rosales</taxon>
        <taxon>Moraceae</taxon>
        <taxon>Moreae</taxon>
        <taxon>Morus</taxon>
    </lineage>
</organism>